<proteinExistence type="predicted"/>
<feature type="compositionally biased region" description="Basic and acidic residues" evidence="1">
    <location>
        <begin position="98"/>
        <end position="122"/>
    </location>
</feature>
<name>A0A0P1BQV1_9BASI</name>
<dbReference type="AlphaFoldDB" id="A0A0P1BQV1"/>
<organism evidence="3 4">
    <name type="scientific">Ceraceosorus bombacis</name>
    <dbReference type="NCBI Taxonomy" id="401625"/>
    <lineage>
        <taxon>Eukaryota</taxon>
        <taxon>Fungi</taxon>
        <taxon>Dikarya</taxon>
        <taxon>Basidiomycota</taxon>
        <taxon>Ustilaginomycotina</taxon>
        <taxon>Exobasidiomycetes</taxon>
        <taxon>Ceraceosorales</taxon>
        <taxon>Ceraceosoraceae</taxon>
        <taxon>Ceraceosorus</taxon>
    </lineage>
</organism>
<dbReference type="Proteomes" id="UP000054845">
    <property type="component" value="Unassembled WGS sequence"/>
</dbReference>
<dbReference type="EMBL" id="CCYA01000290">
    <property type="protein sequence ID" value="CEH19272.1"/>
    <property type="molecule type" value="Genomic_DNA"/>
</dbReference>
<evidence type="ECO:0000256" key="2">
    <source>
        <dbReference type="SAM" id="SignalP"/>
    </source>
</evidence>
<sequence length="122" mass="13129">MQFPKVVLVTLAIAAAWSRAQPIPSQMSRPIEKAPVEDLAEYPTLGLSALQATSVPETSLFGTGAGIGVPFYAKKEATRRGSVKEMRKVLAGNKPSGKAKENAKEYAQKHKEEEGETHAGKH</sequence>
<protein>
    <submittedName>
        <fullName evidence="3">Uncharacterized protein</fullName>
    </submittedName>
</protein>
<evidence type="ECO:0000256" key="1">
    <source>
        <dbReference type="SAM" id="MobiDB-lite"/>
    </source>
</evidence>
<dbReference type="OrthoDB" id="10580333at2759"/>
<reference evidence="3 4" key="1">
    <citation type="submission" date="2014-09" db="EMBL/GenBank/DDBJ databases">
        <authorList>
            <person name="Magalhaes I.L.F."/>
            <person name="Oliveira U."/>
            <person name="Santos F.R."/>
            <person name="Vidigal T.H.D.A."/>
            <person name="Brescovit A.D."/>
            <person name="Santos A.J."/>
        </authorList>
    </citation>
    <scope>NUCLEOTIDE SEQUENCE [LARGE SCALE GENOMIC DNA]</scope>
</reference>
<feature type="chain" id="PRO_5006059759" evidence="2">
    <location>
        <begin position="21"/>
        <end position="122"/>
    </location>
</feature>
<evidence type="ECO:0000313" key="4">
    <source>
        <dbReference type="Proteomes" id="UP000054845"/>
    </source>
</evidence>
<accession>A0A0P1BQV1</accession>
<keyword evidence="2" id="KW-0732">Signal</keyword>
<feature type="signal peptide" evidence="2">
    <location>
        <begin position="1"/>
        <end position="20"/>
    </location>
</feature>
<keyword evidence="4" id="KW-1185">Reference proteome</keyword>
<feature type="region of interest" description="Disordered" evidence="1">
    <location>
        <begin position="89"/>
        <end position="122"/>
    </location>
</feature>
<evidence type="ECO:0000313" key="3">
    <source>
        <dbReference type="EMBL" id="CEH19272.1"/>
    </source>
</evidence>